<evidence type="ECO:0000256" key="5">
    <source>
        <dbReference type="ARBA" id="ARBA00023180"/>
    </source>
</evidence>
<evidence type="ECO:0000256" key="1">
    <source>
        <dbReference type="ARBA" id="ARBA00004613"/>
    </source>
</evidence>
<evidence type="ECO:0000313" key="7">
    <source>
        <dbReference type="EMBL" id="KAK7333184.1"/>
    </source>
</evidence>
<keyword evidence="5" id="KW-0325">Glycoprotein</keyword>
<gene>
    <name evidence="7" type="ORF">VNO80_29949</name>
</gene>
<dbReference type="EMBL" id="JAYMYR010000011">
    <property type="protein sequence ID" value="KAK7333184.1"/>
    <property type="molecule type" value="Genomic_DNA"/>
</dbReference>
<comment type="subcellular location">
    <subcellularLocation>
        <location evidence="1">Secreted</location>
    </subcellularLocation>
</comment>
<dbReference type="PANTHER" id="PTHR13234:SF8">
    <property type="entry name" value="GAMMA-INTERFERON-INDUCIBLE LYSOSOMAL THIOL REDUCTASE"/>
    <property type="match status" value="1"/>
</dbReference>
<reference evidence="7 8" key="1">
    <citation type="submission" date="2024-01" db="EMBL/GenBank/DDBJ databases">
        <title>The genomes of 5 underutilized Papilionoideae crops provide insights into root nodulation and disease resistanc.</title>
        <authorList>
            <person name="Jiang F."/>
        </authorList>
    </citation>
    <scope>NUCLEOTIDE SEQUENCE [LARGE SCALE GENOMIC DNA]</scope>
    <source>
        <strain evidence="7">JINMINGXINNONG_FW02</strain>
        <tissue evidence="7">Leaves</tissue>
    </source>
</reference>
<feature type="signal peptide" evidence="6">
    <location>
        <begin position="1"/>
        <end position="27"/>
    </location>
</feature>
<evidence type="ECO:0000256" key="6">
    <source>
        <dbReference type="SAM" id="SignalP"/>
    </source>
</evidence>
<sequence>MVSRSTTLSLSLLLYLFFFAFFSQSESESDTPKVSLELYYESLCPFSANFIVNHLPKIFTTEFTPIVDVKLVPWGNAKLRPNATFNCQHGPNECLLNTVEACAIDTWPELSKHFLFIYCVEDLVLQRKSNEWESCFETLHLDSKPIDQCYNSEHGKQLELQYAAETDALQPPHEYVPWVVVDGEPLLEDYENFVSYICKAYKGTDAPKSCTEVSYLAEVKAKPEHSVCDKERGEPTWQKVSSTISSWLHKMNLGDII</sequence>
<evidence type="ECO:0000256" key="4">
    <source>
        <dbReference type="ARBA" id="ARBA00022729"/>
    </source>
</evidence>
<dbReference type="GO" id="GO:0016671">
    <property type="term" value="F:oxidoreductase activity, acting on a sulfur group of donors, disulfide as acceptor"/>
    <property type="evidence" value="ECO:0007669"/>
    <property type="project" value="InterPro"/>
</dbReference>
<accession>A0AAN9QFD0</accession>
<dbReference type="PANTHER" id="PTHR13234">
    <property type="entry name" value="GAMMA-INTERFERON INDUCIBLE LYSOSOMAL THIOL REDUCTASE GILT"/>
    <property type="match status" value="1"/>
</dbReference>
<comment type="similarity">
    <text evidence="2">Belongs to the GILT family.</text>
</comment>
<evidence type="ECO:0008006" key="9">
    <source>
        <dbReference type="Google" id="ProtNLM"/>
    </source>
</evidence>
<dbReference type="InterPro" id="IPR004911">
    <property type="entry name" value="Interferon-induced_GILT"/>
</dbReference>
<organism evidence="7 8">
    <name type="scientific">Phaseolus coccineus</name>
    <name type="common">Scarlet runner bean</name>
    <name type="synonym">Phaseolus multiflorus</name>
    <dbReference type="NCBI Taxonomy" id="3886"/>
    <lineage>
        <taxon>Eukaryota</taxon>
        <taxon>Viridiplantae</taxon>
        <taxon>Streptophyta</taxon>
        <taxon>Embryophyta</taxon>
        <taxon>Tracheophyta</taxon>
        <taxon>Spermatophyta</taxon>
        <taxon>Magnoliopsida</taxon>
        <taxon>eudicotyledons</taxon>
        <taxon>Gunneridae</taxon>
        <taxon>Pentapetalae</taxon>
        <taxon>rosids</taxon>
        <taxon>fabids</taxon>
        <taxon>Fabales</taxon>
        <taxon>Fabaceae</taxon>
        <taxon>Papilionoideae</taxon>
        <taxon>50 kb inversion clade</taxon>
        <taxon>NPAAA clade</taxon>
        <taxon>indigoferoid/millettioid clade</taxon>
        <taxon>Phaseoleae</taxon>
        <taxon>Phaseolus</taxon>
    </lineage>
</organism>
<feature type="chain" id="PRO_5042848071" description="Gamma-interferon-inducible lysosomal thiol reductase" evidence="6">
    <location>
        <begin position="28"/>
        <end position="257"/>
    </location>
</feature>
<keyword evidence="4 6" id="KW-0732">Signal</keyword>
<dbReference type="Proteomes" id="UP001374584">
    <property type="component" value="Unassembled WGS sequence"/>
</dbReference>
<evidence type="ECO:0000313" key="8">
    <source>
        <dbReference type="Proteomes" id="UP001374584"/>
    </source>
</evidence>
<evidence type="ECO:0000256" key="2">
    <source>
        <dbReference type="ARBA" id="ARBA00005679"/>
    </source>
</evidence>
<keyword evidence="3" id="KW-0964">Secreted</keyword>
<dbReference type="GO" id="GO:0005576">
    <property type="term" value="C:extracellular region"/>
    <property type="evidence" value="ECO:0007669"/>
    <property type="project" value="UniProtKB-SubCell"/>
</dbReference>
<comment type="caution">
    <text evidence="7">The sequence shown here is derived from an EMBL/GenBank/DDBJ whole genome shotgun (WGS) entry which is preliminary data.</text>
</comment>
<dbReference type="Pfam" id="PF03227">
    <property type="entry name" value="GILT"/>
    <property type="match status" value="1"/>
</dbReference>
<proteinExistence type="inferred from homology"/>
<name>A0AAN9QFD0_PHACN</name>
<protein>
    <recommendedName>
        <fullName evidence="9">Gamma-interferon-inducible lysosomal thiol reductase</fullName>
    </recommendedName>
</protein>
<evidence type="ECO:0000256" key="3">
    <source>
        <dbReference type="ARBA" id="ARBA00022525"/>
    </source>
</evidence>
<dbReference type="AlphaFoldDB" id="A0AAN9QFD0"/>
<keyword evidence="8" id="KW-1185">Reference proteome</keyword>